<proteinExistence type="inferred from homology"/>
<comment type="similarity">
    <text evidence="2">Belongs to the Mediator complex subunit 12 family.</text>
</comment>
<evidence type="ECO:0000313" key="8">
    <source>
        <dbReference type="EMBL" id="KAL3622117.1"/>
    </source>
</evidence>
<name>A0ABD3BXX3_9LAMI</name>
<keyword evidence="5" id="KW-0539">Nucleus</keyword>
<evidence type="ECO:0000256" key="5">
    <source>
        <dbReference type="ARBA" id="ARBA00023242"/>
    </source>
</evidence>
<comment type="subcellular location">
    <subcellularLocation>
        <location evidence="1">Nucleus</location>
    </subcellularLocation>
</comment>
<gene>
    <name evidence="8" type="ORF">CASFOL_033528</name>
</gene>
<evidence type="ECO:0000256" key="3">
    <source>
        <dbReference type="ARBA" id="ARBA00023015"/>
    </source>
</evidence>
<evidence type="ECO:0000313" key="9">
    <source>
        <dbReference type="Proteomes" id="UP001632038"/>
    </source>
</evidence>
<sequence length="2132" mass="237597">MQRYHAGSCTSAVNNGAITGIQSRDTSFRADPPPNFTLNARRSAQPTQYNLRCDKEQLNSRLGPPDFRPQAPNCPEETLNREYAQCGYRETVEGLEEAREVSLSQVQAFTKPITVKCREAIRKCHRAINESRAQKRKAGQVYGVPLSGTLLAKPGVFPEQRPCGEDFRKKWIEGLSQPHKRLRSLTDHVPHGYKKKSLFEGLIRNNVPMLRATWFIKVTYLNLIRRTSSNSLAGYHDKNQFARSEQWTKDVIDYLQGLLDEFVARNNTHPTSHSRDRSSQIVFAGSVQRKGDSYSAVINGAEPSLYVKWWYVVRIIQWHNAEGLIVPSLIIDWVLNQLQEKELLSVMQLLLPIIYGVIESVVSSQIYVSTLASITFRFIREPSPGGSDLVDNSRRAYTTAAIIEMLRYIILAVPDTFVALDSFPLPISVMSHFVSDGNFLSKIGKVKYGQTKFQAESFTFQSLVSSIQRRSETLSRAARPNRPGHNVAKALQVLDQALMHGDIGISYDLLLENTWVGVCAERWSAEVSPCLHISLKHVSKVTSMLLCSLFFICEWATCEFRDFRTSPPHGLKFTGRKDFSEIFIAIRLLKMKMNSNRKNRDISDIFESPGPLHDVIVCWIDQHEVHNKEGFVRLQLLIRELIKSSIFNPLAYVRQLIISGIMDGNGTTVDSEKRKRHYKLLKHLPAPYVLVSLEEAKVAEKPMLLEAMLVYSNERRMALHGLSGHAKSSNNMAKKRKYQAMSKLPTEDDNENIELEELKASISLILHLPDPSALVGSGVGESQGNSKKPDGPHSRTDDSEETSGCEECRKVKRQKMSEETGSLVQLSPLDDEEIWWIRKGMKFMESFKPEPPPKPAKQTSRGRQKPVRKTQSLAQLAAARIESSQGSSTSHMCESRCLHHKTVSDDVTKSVDGIKKQSSGDIGSIRKLLKRMRFVDKRTLSVWLISVVKQFIVEAENTAPKVGKYGRSFSGGDDRGSVQWRLSEDELLTILYILDVCDEFVSAVRFLLWLLLKVPNNPGPVVPSRNVMMHPKIAEKNACNVGEAFLLSLIRSYENIIVAADLIPDVLSATVRRAATFVASKGWLSLSPALVYARYLRKKYSNVSSVVEWEKIFKSTSDNNKQISEIDSGKSLEGDIGFNLGAPNGVEDLDDYFRQKINGVRVSRVGSSMKEIVQRHVDEAFQYFYSKDRKPYGPGTTKSPITEKLDDGYQIAHHIVMGLLDCMRQTGGAAQEGDPSLVSSAIAAIFNNVGHVTARIPDFPTSGINNQSKASSSPSRSLHFARRILRIHVTCLCLLKEALGERQSRVFEVALSTEASLALVQALTHGKSNSSNETLNNTNKAKAARITSAISALVIGSILQGVASLERMVTLFKLKEGLDLIQFVRSLKSNANGNARSSGILKVDNLIEVSMNWFRVLVGNCRTVCDGFIVDLLGEPSIVALFRMQRMLSLNLVFPPAYSICAFVIWKPILDSTVRIRDDFNQSLAAAMSDTIKHFPFRETCLRDTRGLYDLIAADTLDSDFISMLQSFGSDSNLKAAALVPLRSRLFLDALVDCKIPEPVITHSVLRKRCGENVKKLLSKLVHGLDTLQPAKFHWQWVELRLLLNEQAVNEKIMENYDISLTDAIKSLTANPDKSTASENESNFIQIILTRLLVRPDAAPLFSEIVRLLGKSLEDSMLSQAKWLLCGTEVLYGKKSIRQKFMNIATELKDLSLKPQYWKPWGWCNVNTKAVNKNGVKKRKFEGGPVEEGEVVDEGIDFNGRLDVEGFIVSQQHLTERALLELILPCVDQGSDDLRSNFASELIKQMSNIEQHINGVTRGVFKPASNTGSAIGSPVHGKNGGRKSGKNVSSGISRQSAVSADSVPPSPAALRASMTLRLQFLLKLLPIICADREPSSRSMRHTLASVVLRLLGSRVIHENACHFAKESLMDTSNPASFLCGESVFDCLLLLLHVLLRGNRPSWLKTNFESKSAEIGKDYAPFDREVAESLQNDLDRMELPETIRWRIQTAMPIILPSAWGPLSCEPQTVPPIAVARLQPSNPVTSLNPTHLKNPARGPAALKTKPPTPQHEFGTETDRWTILEDGAGSGQLLPGSANVTGGDQANLKASSWLKGAVRVRRTELTYIGAVDEDC</sequence>
<keyword evidence="3" id="KW-0805">Transcription regulation</keyword>
<accession>A0ABD3BXX3</accession>
<dbReference type="GO" id="GO:0005634">
    <property type="term" value="C:nucleus"/>
    <property type="evidence" value="ECO:0007669"/>
    <property type="project" value="UniProtKB-SubCell"/>
</dbReference>
<feature type="region of interest" description="Disordered" evidence="6">
    <location>
        <begin position="845"/>
        <end position="869"/>
    </location>
</feature>
<feature type="region of interest" description="Disordered" evidence="6">
    <location>
        <begin position="723"/>
        <end position="745"/>
    </location>
</feature>
<feature type="compositionally biased region" description="Basic and acidic residues" evidence="6">
    <location>
        <begin position="787"/>
        <end position="797"/>
    </location>
</feature>
<reference evidence="9" key="1">
    <citation type="journal article" date="2024" name="IScience">
        <title>Strigolactones Initiate the Formation of Haustorium-like Structures in Castilleja.</title>
        <authorList>
            <person name="Buerger M."/>
            <person name="Peterson D."/>
            <person name="Chory J."/>
        </authorList>
    </citation>
    <scope>NUCLEOTIDE SEQUENCE [LARGE SCALE GENOMIC DNA]</scope>
</reference>
<evidence type="ECO:0000256" key="1">
    <source>
        <dbReference type="ARBA" id="ARBA00004123"/>
    </source>
</evidence>
<evidence type="ECO:0000256" key="2">
    <source>
        <dbReference type="ARBA" id="ARBA00010289"/>
    </source>
</evidence>
<feature type="compositionally biased region" description="Polar residues" evidence="6">
    <location>
        <begin position="1846"/>
        <end position="1855"/>
    </location>
</feature>
<organism evidence="8 9">
    <name type="scientific">Castilleja foliolosa</name>
    <dbReference type="NCBI Taxonomy" id="1961234"/>
    <lineage>
        <taxon>Eukaryota</taxon>
        <taxon>Viridiplantae</taxon>
        <taxon>Streptophyta</taxon>
        <taxon>Embryophyta</taxon>
        <taxon>Tracheophyta</taxon>
        <taxon>Spermatophyta</taxon>
        <taxon>Magnoliopsida</taxon>
        <taxon>eudicotyledons</taxon>
        <taxon>Gunneridae</taxon>
        <taxon>Pentapetalae</taxon>
        <taxon>asterids</taxon>
        <taxon>lamiids</taxon>
        <taxon>Lamiales</taxon>
        <taxon>Orobanchaceae</taxon>
        <taxon>Pedicularideae</taxon>
        <taxon>Castillejinae</taxon>
        <taxon>Castilleja</taxon>
    </lineage>
</organism>
<dbReference type="EMBL" id="JAVIJP010000060">
    <property type="protein sequence ID" value="KAL3622117.1"/>
    <property type="molecule type" value="Genomic_DNA"/>
</dbReference>
<feature type="region of interest" description="Disordered" evidence="6">
    <location>
        <begin position="775"/>
        <end position="806"/>
    </location>
</feature>
<evidence type="ECO:0000256" key="6">
    <source>
        <dbReference type="SAM" id="MobiDB-lite"/>
    </source>
</evidence>
<evidence type="ECO:0000259" key="7">
    <source>
        <dbReference type="SMART" id="SM01281"/>
    </source>
</evidence>
<comment type="caution">
    <text evidence="8">The sequence shown here is derived from an EMBL/GenBank/DDBJ whole genome shotgun (WGS) entry which is preliminary data.</text>
</comment>
<feature type="domain" description="Mediator complex subunit Med12" evidence="7">
    <location>
        <begin position="155"/>
        <end position="217"/>
    </location>
</feature>
<protein>
    <recommendedName>
        <fullName evidence="7">Mediator complex subunit Med12 domain-containing protein</fullName>
    </recommendedName>
</protein>
<dbReference type="Proteomes" id="UP001632038">
    <property type="component" value="Unassembled WGS sequence"/>
</dbReference>
<dbReference type="PANTHER" id="PTHR46567">
    <property type="entry name" value="MEDIATOR OF RNA POLYMERASE II TRANSCRIPTION SUBUNIT 12"/>
    <property type="match status" value="1"/>
</dbReference>
<dbReference type="InterPro" id="IPR019035">
    <property type="entry name" value="Mediator_Med12"/>
</dbReference>
<keyword evidence="9" id="KW-1185">Reference proteome</keyword>
<evidence type="ECO:0000256" key="4">
    <source>
        <dbReference type="ARBA" id="ARBA00023163"/>
    </source>
</evidence>
<dbReference type="Pfam" id="PF09497">
    <property type="entry name" value="Med12"/>
    <property type="match status" value="1"/>
</dbReference>
<dbReference type="PANTHER" id="PTHR46567:SF1">
    <property type="entry name" value="MEDIATOR OF RNA POLYMERASE II TRANSCRIPTION SUBUNIT 12"/>
    <property type="match status" value="1"/>
</dbReference>
<keyword evidence="4" id="KW-0804">Transcription</keyword>
<dbReference type="SMART" id="SM01281">
    <property type="entry name" value="Med12"/>
    <property type="match status" value="1"/>
</dbReference>
<feature type="region of interest" description="Disordered" evidence="6">
    <location>
        <begin position="1827"/>
        <end position="1865"/>
    </location>
</feature>